<proteinExistence type="predicted"/>
<protein>
    <submittedName>
        <fullName evidence="1">Uncharacterized protein</fullName>
    </submittedName>
</protein>
<gene>
    <name evidence="1" type="ORF">dnm_066900</name>
</gene>
<evidence type="ECO:0000313" key="2">
    <source>
        <dbReference type="Proteomes" id="UP000663722"/>
    </source>
</evidence>
<keyword evidence="2" id="KW-1185">Reference proteome</keyword>
<reference evidence="1" key="1">
    <citation type="journal article" date="2021" name="Microb. Physiol.">
        <title>Proteogenomic Insights into the Physiology of Marine, Sulfate-Reducing, Filamentous Desulfonema limicola and Desulfonema magnum.</title>
        <authorList>
            <person name="Schnaars V."/>
            <person name="Wohlbrand L."/>
            <person name="Scheve S."/>
            <person name="Hinrichs C."/>
            <person name="Reinhardt R."/>
            <person name="Rabus R."/>
        </authorList>
    </citation>
    <scope>NUCLEOTIDE SEQUENCE</scope>
    <source>
        <strain evidence="1">4be13</strain>
    </source>
</reference>
<sequence>MISRDSGLWCIKSLLIANPCRWPLNHGLYGFLGFLGLKKSVQSV</sequence>
<evidence type="ECO:0000313" key="1">
    <source>
        <dbReference type="EMBL" id="QTA90629.1"/>
    </source>
</evidence>
<dbReference type="KEGG" id="dmm:dnm_066900"/>
<organism evidence="1 2">
    <name type="scientific">Desulfonema magnum</name>
    <dbReference type="NCBI Taxonomy" id="45655"/>
    <lineage>
        <taxon>Bacteria</taxon>
        <taxon>Pseudomonadati</taxon>
        <taxon>Thermodesulfobacteriota</taxon>
        <taxon>Desulfobacteria</taxon>
        <taxon>Desulfobacterales</taxon>
        <taxon>Desulfococcaceae</taxon>
        <taxon>Desulfonema</taxon>
    </lineage>
</organism>
<dbReference type="Proteomes" id="UP000663722">
    <property type="component" value="Chromosome"/>
</dbReference>
<accession>A0A975GR58</accession>
<dbReference type="EMBL" id="CP061800">
    <property type="protein sequence ID" value="QTA90629.1"/>
    <property type="molecule type" value="Genomic_DNA"/>
</dbReference>
<name>A0A975GR58_9BACT</name>
<dbReference type="AlphaFoldDB" id="A0A975GR58"/>